<gene>
    <name evidence="3" type="ORF">FNV43_RR17489</name>
</gene>
<feature type="compositionally biased region" description="Acidic residues" evidence="1">
    <location>
        <begin position="264"/>
        <end position="273"/>
    </location>
</feature>
<sequence length="370" mass="41812">MEPENSVPGSIRLLRLSEKCLRRRDFDGCRKYALEARNFDPNNANVDQILAIADVLLAGEYRLRNHHHDWYAILQLRRHDSGNRKLVFAQFQKLVALVKPSQNGFAFSEEAFKLVCDAWGVLSNPVKRTQYENYISNEQEPARQKELEQESKDIDQDDKGSGGNETFWTVCACCYCMYEYEKVYEECCLRCQNCRKPFHGVAIKAPSPEIIVPGKEQYYFCYGVFPMKSNTGPVEEDMKANDKKDGEASNGFVGGSGPNVVVISDDDEDDDSSLGESIRLDSCGGPSNKRENGNRDVMGLCEESVKNEGEIQNTGIAELRDDVKRPKRISKAPAKRMKNMKSVAINTKKVMANGLGSKEAMGWETWIQMR</sequence>
<dbReference type="Gene3D" id="1.10.287.110">
    <property type="entry name" value="DnaJ domain"/>
    <property type="match status" value="1"/>
</dbReference>
<dbReference type="PANTHER" id="PTHR45496:SF12">
    <property type="entry name" value="J DOMAIN-CONTAINING PROTEIN"/>
    <property type="match status" value="1"/>
</dbReference>
<dbReference type="OrthoDB" id="977640at2759"/>
<dbReference type="AlphaFoldDB" id="A0A8K0E3T2"/>
<evidence type="ECO:0000259" key="2">
    <source>
        <dbReference type="PROSITE" id="PS50076"/>
    </source>
</evidence>
<dbReference type="PANTHER" id="PTHR45496">
    <property type="entry name" value="CHAPERONE DNAJ-DOMAIN SUPERFAMILY PROTEIN"/>
    <property type="match status" value="1"/>
</dbReference>
<dbReference type="Proteomes" id="UP000796880">
    <property type="component" value="Unassembled WGS sequence"/>
</dbReference>
<dbReference type="SUPFAM" id="SSF46565">
    <property type="entry name" value="Chaperone J-domain"/>
    <property type="match status" value="1"/>
</dbReference>
<proteinExistence type="predicted"/>
<dbReference type="InterPro" id="IPR001623">
    <property type="entry name" value="DnaJ_domain"/>
</dbReference>
<dbReference type="Pfam" id="PF00226">
    <property type="entry name" value="DnaJ"/>
    <property type="match status" value="1"/>
</dbReference>
<dbReference type="InterPro" id="IPR053052">
    <property type="entry name" value="Imprinting_Balance_Reg"/>
</dbReference>
<feature type="domain" description="J" evidence="2">
    <location>
        <begin position="69"/>
        <end position="135"/>
    </location>
</feature>
<dbReference type="CDD" id="cd06257">
    <property type="entry name" value="DnaJ"/>
    <property type="match status" value="1"/>
</dbReference>
<feature type="region of interest" description="Disordered" evidence="1">
    <location>
        <begin position="235"/>
        <end position="296"/>
    </location>
</feature>
<comment type="caution">
    <text evidence="3">The sequence shown here is derived from an EMBL/GenBank/DDBJ whole genome shotgun (WGS) entry which is preliminary data.</text>
</comment>
<evidence type="ECO:0000256" key="1">
    <source>
        <dbReference type="SAM" id="MobiDB-lite"/>
    </source>
</evidence>
<feature type="compositionally biased region" description="Basic and acidic residues" evidence="1">
    <location>
        <begin position="236"/>
        <end position="247"/>
    </location>
</feature>
<dbReference type="InterPro" id="IPR036869">
    <property type="entry name" value="J_dom_sf"/>
</dbReference>
<protein>
    <recommendedName>
        <fullName evidence="2">J domain-containing protein</fullName>
    </recommendedName>
</protein>
<evidence type="ECO:0000313" key="4">
    <source>
        <dbReference type="Proteomes" id="UP000796880"/>
    </source>
</evidence>
<dbReference type="SMART" id="SM00271">
    <property type="entry name" value="DnaJ"/>
    <property type="match status" value="1"/>
</dbReference>
<organism evidence="3 4">
    <name type="scientific">Rhamnella rubrinervis</name>
    <dbReference type="NCBI Taxonomy" id="2594499"/>
    <lineage>
        <taxon>Eukaryota</taxon>
        <taxon>Viridiplantae</taxon>
        <taxon>Streptophyta</taxon>
        <taxon>Embryophyta</taxon>
        <taxon>Tracheophyta</taxon>
        <taxon>Spermatophyta</taxon>
        <taxon>Magnoliopsida</taxon>
        <taxon>eudicotyledons</taxon>
        <taxon>Gunneridae</taxon>
        <taxon>Pentapetalae</taxon>
        <taxon>rosids</taxon>
        <taxon>fabids</taxon>
        <taxon>Rosales</taxon>
        <taxon>Rhamnaceae</taxon>
        <taxon>rhamnoid group</taxon>
        <taxon>Rhamneae</taxon>
        <taxon>Rhamnella</taxon>
    </lineage>
</organism>
<reference evidence="3" key="1">
    <citation type="submission" date="2020-03" db="EMBL/GenBank/DDBJ databases">
        <title>A high-quality chromosome-level genome assembly of a woody plant with both climbing and erect habits, Rhamnella rubrinervis.</title>
        <authorList>
            <person name="Lu Z."/>
            <person name="Yang Y."/>
            <person name="Zhu X."/>
            <person name="Sun Y."/>
        </authorList>
    </citation>
    <scope>NUCLEOTIDE SEQUENCE</scope>
    <source>
        <strain evidence="3">BYM</strain>
        <tissue evidence="3">Leaf</tissue>
    </source>
</reference>
<feature type="compositionally biased region" description="Basic and acidic residues" evidence="1">
    <location>
        <begin position="140"/>
        <end position="160"/>
    </location>
</feature>
<feature type="region of interest" description="Disordered" evidence="1">
    <location>
        <begin position="133"/>
        <end position="161"/>
    </location>
</feature>
<keyword evidence="4" id="KW-1185">Reference proteome</keyword>
<accession>A0A8K0E3T2</accession>
<evidence type="ECO:0000313" key="3">
    <source>
        <dbReference type="EMBL" id="KAF3439214.1"/>
    </source>
</evidence>
<dbReference type="EMBL" id="VOIH02000008">
    <property type="protein sequence ID" value="KAF3439214.1"/>
    <property type="molecule type" value="Genomic_DNA"/>
</dbReference>
<dbReference type="PROSITE" id="PS50076">
    <property type="entry name" value="DNAJ_2"/>
    <property type="match status" value="1"/>
</dbReference>
<name>A0A8K0E3T2_9ROSA</name>